<name>A0A553UQH7_9DEIO</name>
<comment type="caution">
    <text evidence="2">The sequence shown here is derived from an EMBL/GenBank/DDBJ whole genome shotgun (WGS) entry which is preliminary data.</text>
</comment>
<dbReference type="OrthoDB" id="52387at2"/>
<keyword evidence="3" id="KW-1185">Reference proteome</keyword>
<proteinExistence type="predicted"/>
<organism evidence="2 3">
    <name type="scientific">Deinococcus detaillensis</name>
    <dbReference type="NCBI Taxonomy" id="2592048"/>
    <lineage>
        <taxon>Bacteria</taxon>
        <taxon>Thermotogati</taxon>
        <taxon>Deinococcota</taxon>
        <taxon>Deinococci</taxon>
        <taxon>Deinococcales</taxon>
        <taxon>Deinococcaceae</taxon>
        <taxon>Deinococcus</taxon>
    </lineage>
</organism>
<accession>A0A553UQH7</accession>
<keyword evidence="1" id="KW-0732">Signal</keyword>
<feature type="signal peptide" evidence="1">
    <location>
        <begin position="1"/>
        <end position="39"/>
    </location>
</feature>
<dbReference type="Proteomes" id="UP000316092">
    <property type="component" value="Unassembled WGS sequence"/>
</dbReference>
<sequence>MSEQNTLHNTAKKTRLPSAALLLGAALSLATLGAPAALAQTGGVLPLASVGEKWPIDIETYVIRVSPQDAYKPIGLEVYSPTLNLSDYADGRKTKAQGYFGDELYGKNIQFSTTFTLSGTSGTVFERTFGMNREHTWESLWASGLPAGTYNLKVNSSGDGKNSFALRVSTPFTLETSDFTVNARDTEQSDLLVARLTVPSDWVGKTLSVTNYDIDGPKEAQNWVVEPGNKRVDLPSSDNGKYATVKFPITAALVGEWAVYIKVLPTTKQYSNAVTYSFRLDDKPITARVGGFTPPTTAKISNQLLVDVVDPQGNPIPGASYTLSNDNTVRPTLPSGYVPVSATVLQGTGNVISSTELRYTPGNVKLRFVARPPYKLVVDVVDPQGKPIPNASYIEAKDNSVRPVLPSGYVPVSATVLQGSGNVVSPTELRYTPGDVKLRFVARPPEGALSVDSVAIYGSQRIPLTGIPFNLAGKTYSTPITMPLRPGDYPIDPTQLAGSSVNNPPVGRVVDGTTGRVTIEYTPRTEVTLLTSPDLLGACDVAQLTATAKTDFPYKLPGTLNLNLPAGWTSDYPLTLRGDLSSGNPLRLKVPVRVCRTDSAEAVLDPVGLRTTGQARVRSPGGANITRNVEQGARAGVAKSIEANAQGYVVTLQITADSTIDNVQITDPLPSSGSAVRGPLSVSGPSLANLSPRVDGDTILLTRVIPGSYTLTYQLLTSLPAEQVLTAPDIRW</sequence>
<evidence type="ECO:0000313" key="2">
    <source>
        <dbReference type="EMBL" id="TSA82466.1"/>
    </source>
</evidence>
<protein>
    <submittedName>
        <fullName evidence="2">Uncharacterized protein</fullName>
    </submittedName>
</protein>
<evidence type="ECO:0000313" key="3">
    <source>
        <dbReference type="Proteomes" id="UP000316092"/>
    </source>
</evidence>
<gene>
    <name evidence="2" type="ORF">FNU79_13945</name>
</gene>
<dbReference type="AlphaFoldDB" id="A0A553UQH7"/>
<dbReference type="RefSeq" id="WP_143721413.1">
    <property type="nucleotide sequence ID" value="NZ_VKDB01000017.1"/>
</dbReference>
<evidence type="ECO:0000256" key="1">
    <source>
        <dbReference type="SAM" id="SignalP"/>
    </source>
</evidence>
<dbReference type="EMBL" id="VKDB01000017">
    <property type="protein sequence ID" value="TSA82466.1"/>
    <property type="molecule type" value="Genomic_DNA"/>
</dbReference>
<reference evidence="2 3" key="1">
    <citation type="submission" date="2019-07" db="EMBL/GenBank/DDBJ databases">
        <title>Deinococcus detaillus sp. nov., isolated from humus soil in Antarctica.</title>
        <authorList>
            <person name="Zhang K."/>
        </authorList>
    </citation>
    <scope>NUCLEOTIDE SEQUENCE [LARGE SCALE GENOMIC DNA]</scope>
    <source>
        <strain evidence="2 3">H1</strain>
    </source>
</reference>
<feature type="chain" id="PRO_5021729298" evidence="1">
    <location>
        <begin position="40"/>
        <end position="732"/>
    </location>
</feature>